<evidence type="ECO:0000313" key="2">
    <source>
        <dbReference type="EMBL" id="KAJ8300031.1"/>
    </source>
</evidence>
<evidence type="ECO:0000256" key="1">
    <source>
        <dbReference type="SAM" id="MobiDB-lite"/>
    </source>
</evidence>
<gene>
    <name evidence="2" type="ORF">KUTeg_021550</name>
</gene>
<comment type="caution">
    <text evidence="2">The sequence shown here is derived from an EMBL/GenBank/DDBJ whole genome shotgun (WGS) entry which is preliminary data.</text>
</comment>
<proteinExistence type="predicted"/>
<organism evidence="2 3">
    <name type="scientific">Tegillarca granosa</name>
    <name type="common">Malaysian cockle</name>
    <name type="synonym">Anadara granosa</name>
    <dbReference type="NCBI Taxonomy" id="220873"/>
    <lineage>
        <taxon>Eukaryota</taxon>
        <taxon>Metazoa</taxon>
        <taxon>Spiralia</taxon>
        <taxon>Lophotrochozoa</taxon>
        <taxon>Mollusca</taxon>
        <taxon>Bivalvia</taxon>
        <taxon>Autobranchia</taxon>
        <taxon>Pteriomorphia</taxon>
        <taxon>Arcoida</taxon>
        <taxon>Arcoidea</taxon>
        <taxon>Arcidae</taxon>
        <taxon>Tegillarca</taxon>
    </lineage>
</organism>
<sequence length="461" mass="52694">MESLIVPSFNQTECLNLDKRMCYSPTANFGDDFNVIIREMLKKQSVHENSMVEESIECKVTDHGETNDSCKQKHNTMTTNNKIGTENEIADKALIRVKSDGDRKGEDTESNKDQKNKNKEKKKKWKPMPMENLGFNLSLFPRPVNDNLKTSENDRRLFEKIEEEYEKFEAKCEPFENLRDFEGCVFGKEKYLRADKDRKVRKVHKEIKDKYCRNIKNNKGRKTLYIHHRLSKLISLDIQSMSYLPCATKEKSLELAKNNSAKKTVYTRSPVTAARPANPQCLAYAIDNNNLPSDIDSQIANLLINIQHRDLTPEDYDLLLRLDDRVKPKTLDETTLTKFKTDKVENNDNCEIIFLKKRLLLTIVVYNSCSIWCYLMESHLLLFQYETDEGWVGEGSAAKPTATQRSLFWVILITSSTRSTMSDLPAKSAVTGIALTSATSAPTTAATFLSSTELIMTDSSS</sequence>
<name>A0ABQ9E6H8_TEGGR</name>
<dbReference type="Proteomes" id="UP001217089">
    <property type="component" value="Unassembled WGS sequence"/>
</dbReference>
<dbReference type="EMBL" id="JARBDR010000919">
    <property type="protein sequence ID" value="KAJ8300031.1"/>
    <property type="molecule type" value="Genomic_DNA"/>
</dbReference>
<evidence type="ECO:0000313" key="3">
    <source>
        <dbReference type="Proteomes" id="UP001217089"/>
    </source>
</evidence>
<protein>
    <submittedName>
        <fullName evidence="2">Uncharacterized protein</fullName>
    </submittedName>
</protein>
<feature type="compositionally biased region" description="Basic and acidic residues" evidence="1">
    <location>
        <begin position="96"/>
        <end position="117"/>
    </location>
</feature>
<accession>A0ABQ9E6H8</accession>
<feature type="region of interest" description="Disordered" evidence="1">
    <location>
        <begin position="96"/>
        <end position="128"/>
    </location>
</feature>
<keyword evidence="3" id="KW-1185">Reference proteome</keyword>
<reference evidence="2 3" key="1">
    <citation type="submission" date="2022-12" db="EMBL/GenBank/DDBJ databases">
        <title>Chromosome-level genome of Tegillarca granosa.</title>
        <authorList>
            <person name="Kim J."/>
        </authorList>
    </citation>
    <scope>NUCLEOTIDE SEQUENCE [LARGE SCALE GENOMIC DNA]</scope>
    <source>
        <strain evidence="2">Teg-2019</strain>
        <tissue evidence="2">Adductor muscle</tissue>
    </source>
</reference>